<organism evidence="2 3">
    <name type="scientific">Candidatus Taylorbacteria bacterium RIFOXYD2_FULL_36_9</name>
    <dbReference type="NCBI Taxonomy" id="1802338"/>
    <lineage>
        <taxon>Bacteria</taxon>
        <taxon>Candidatus Tayloriibacteriota</taxon>
    </lineage>
</organism>
<dbReference type="Proteomes" id="UP000176965">
    <property type="component" value="Unassembled WGS sequence"/>
</dbReference>
<reference evidence="2 3" key="1">
    <citation type="journal article" date="2016" name="Nat. Commun.">
        <title>Thousands of microbial genomes shed light on interconnected biogeochemical processes in an aquifer system.</title>
        <authorList>
            <person name="Anantharaman K."/>
            <person name="Brown C.T."/>
            <person name="Hug L.A."/>
            <person name="Sharon I."/>
            <person name="Castelle C.J."/>
            <person name="Probst A.J."/>
            <person name="Thomas B.C."/>
            <person name="Singh A."/>
            <person name="Wilkins M.J."/>
            <person name="Karaoz U."/>
            <person name="Brodie E.L."/>
            <person name="Williams K.H."/>
            <person name="Hubbard S.S."/>
            <person name="Banfield J.F."/>
        </authorList>
    </citation>
    <scope>NUCLEOTIDE SEQUENCE [LARGE SCALE GENOMIC DNA]</scope>
</reference>
<dbReference type="GO" id="GO:0016747">
    <property type="term" value="F:acyltransferase activity, transferring groups other than amino-acyl groups"/>
    <property type="evidence" value="ECO:0007669"/>
    <property type="project" value="InterPro"/>
</dbReference>
<dbReference type="SUPFAM" id="SSF55729">
    <property type="entry name" value="Acyl-CoA N-acyltransferases (Nat)"/>
    <property type="match status" value="1"/>
</dbReference>
<dbReference type="PANTHER" id="PTHR43415:SF3">
    <property type="entry name" value="GNAT-FAMILY ACETYLTRANSFERASE"/>
    <property type="match status" value="1"/>
</dbReference>
<dbReference type="PROSITE" id="PS51186">
    <property type="entry name" value="GNAT"/>
    <property type="match status" value="1"/>
</dbReference>
<gene>
    <name evidence="2" type="ORF">A2541_02180</name>
</gene>
<dbReference type="STRING" id="1802338.A2541_02180"/>
<accession>A0A1G2PGS4</accession>
<evidence type="ECO:0000313" key="2">
    <source>
        <dbReference type="EMBL" id="OHA47555.1"/>
    </source>
</evidence>
<proteinExistence type="predicted"/>
<dbReference type="EMBL" id="MHSQ01000006">
    <property type="protein sequence ID" value="OHA47555.1"/>
    <property type="molecule type" value="Genomic_DNA"/>
</dbReference>
<dbReference type="PANTHER" id="PTHR43415">
    <property type="entry name" value="SPERMIDINE N(1)-ACETYLTRANSFERASE"/>
    <property type="match status" value="1"/>
</dbReference>
<dbReference type="AlphaFoldDB" id="A0A1G2PGS4"/>
<evidence type="ECO:0000313" key="3">
    <source>
        <dbReference type="Proteomes" id="UP000176965"/>
    </source>
</evidence>
<dbReference type="CDD" id="cd04301">
    <property type="entry name" value="NAT_SF"/>
    <property type="match status" value="1"/>
</dbReference>
<dbReference type="InterPro" id="IPR016181">
    <property type="entry name" value="Acyl_CoA_acyltransferase"/>
</dbReference>
<evidence type="ECO:0000259" key="1">
    <source>
        <dbReference type="PROSITE" id="PS51186"/>
    </source>
</evidence>
<dbReference type="Pfam" id="PF00583">
    <property type="entry name" value="Acetyltransf_1"/>
    <property type="match status" value="1"/>
</dbReference>
<dbReference type="Gene3D" id="3.40.630.30">
    <property type="match status" value="1"/>
</dbReference>
<dbReference type="InterPro" id="IPR000182">
    <property type="entry name" value="GNAT_dom"/>
</dbReference>
<sequence>MMTKSTKILFQGKSKKGTDIVIRYPKMSNAKELWKFINTLSKERTFILYQGEKVSLKKETEWLEKTMQRMKKKEEVGLSVFIGKKIIGMSGVRMGNKIKSHIGNFGILIRKEYRGEGIGWLLMNEVMMEAKKNLKNLKIVTLDVFEENKIAQNLYKKMGFKKYGFLPEGLMYRGGYTGDISMYKKI</sequence>
<comment type="caution">
    <text evidence="2">The sequence shown here is derived from an EMBL/GenBank/DDBJ whole genome shotgun (WGS) entry which is preliminary data.</text>
</comment>
<feature type="domain" description="N-acetyltransferase" evidence="1">
    <location>
        <begin position="20"/>
        <end position="186"/>
    </location>
</feature>
<name>A0A1G2PGS4_9BACT</name>
<protein>
    <recommendedName>
        <fullName evidence="1">N-acetyltransferase domain-containing protein</fullName>
    </recommendedName>
</protein>